<dbReference type="SUPFAM" id="SSF50985">
    <property type="entry name" value="RCC1/BLIP-II"/>
    <property type="match status" value="1"/>
</dbReference>
<dbReference type="PANTHER" id="PTHR45622:SF76">
    <property type="entry name" value="HECT AND RLD DOMAIN CONTAINING E3 UBIQUITIN LIGASE 4, ISOFORM C"/>
    <property type="match status" value="1"/>
</dbReference>
<dbReference type="AlphaFoldDB" id="B3S6T2"/>
<dbReference type="PROSITE" id="PS50012">
    <property type="entry name" value="RCC1_3"/>
    <property type="match status" value="5"/>
</dbReference>
<dbReference type="InterPro" id="IPR000408">
    <property type="entry name" value="Reg_chr_condens"/>
</dbReference>
<dbReference type="CTD" id="6757038"/>
<feature type="repeat" description="RCC1" evidence="5">
    <location>
        <begin position="263"/>
        <end position="314"/>
    </location>
</feature>
<dbReference type="Gene3D" id="3.90.1750.10">
    <property type="entry name" value="Hect, E3 ligase catalytic domains"/>
    <property type="match status" value="2"/>
</dbReference>
<dbReference type="PROSITE" id="PS00626">
    <property type="entry name" value="RCC1_2"/>
    <property type="match status" value="3"/>
</dbReference>
<dbReference type="KEGG" id="tad:TRIADDRAFT_59918"/>
<dbReference type="Gene3D" id="3.30.2160.10">
    <property type="entry name" value="Hect, E3 ligase catalytic domain"/>
    <property type="match status" value="1"/>
</dbReference>
<evidence type="ECO:0000256" key="1">
    <source>
        <dbReference type="ARBA" id="ARBA00022679"/>
    </source>
</evidence>
<feature type="repeat" description="RCC1" evidence="5">
    <location>
        <begin position="104"/>
        <end position="158"/>
    </location>
</feature>
<dbReference type="GO" id="GO:0006511">
    <property type="term" value="P:ubiquitin-dependent protein catabolic process"/>
    <property type="evidence" value="ECO:0000318"/>
    <property type="project" value="GO_Central"/>
</dbReference>
<organism evidence="7 8">
    <name type="scientific">Trichoplax adhaerens</name>
    <name type="common">Trichoplax reptans</name>
    <dbReference type="NCBI Taxonomy" id="10228"/>
    <lineage>
        <taxon>Eukaryota</taxon>
        <taxon>Metazoa</taxon>
        <taxon>Placozoa</taxon>
        <taxon>Uniplacotomia</taxon>
        <taxon>Trichoplacea</taxon>
        <taxon>Trichoplacidae</taxon>
        <taxon>Trichoplax</taxon>
    </lineage>
</organism>
<evidence type="ECO:0000313" key="7">
    <source>
        <dbReference type="EMBL" id="EDV21812.1"/>
    </source>
</evidence>
<dbReference type="RefSeq" id="XP_002115960.1">
    <property type="nucleotide sequence ID" value="XM_002115924.1"/>
</dbReference>
<evidence type="ECO:0000259" key="6">
    <source>
        <dbReference type="PROSITE" id="PS50237"/>
    </source>
</evidence>
<dbReference type="InterPro" id="IPR051709">
    <property type="entry name" value="Ub-ligase/GTPase-reg"/>
</dbReference>
<dbReference type="InterPro" id="IPR000569">
    <property type="entry name" value="HECT_dom"/>
</dbReference>
<dbReference type="InterPro" id="IPR035983">
    <property type="entry name" value="Hect_E3_ubiquitin_ligase"/>
</dbReference>
<evidence type="ECO:0000313" key="8">
    <source>
        <dbReference type="Proteomes" id="UP000009022"/>
    </source>
</evidence>
<dbReference type="PRINTS" id="PR00633">
    <property type="entry name" value="RCCNDNSATION"/>
</dbReference>
<dbReference type="CDD" id="cd00078">
    <property type="entry name" value="HECTc"/>
    <property type="match status" value="1"/>
</dbReference>
<keyword evidence="8" id="KW-1185">Reference proteome</keyword>
<proteinExistence type="predicted"/>
<dbReference type="SMART" id="SM00119">
    <property type="entry name" value="HECTc"/>
    <property type="match status" value="1"/>
</dbReference>
<name>B3S6T2_TRIAD</name>
<sequence>MFAWGKAIEGQLGLGGIDENCILKATHVDLTTNHTIKLISCGLNHTILLLQDGQIYSCGSNDYGQTGRQRNNKRFARIDAFESMRITNVSSNGANHNLAINDKNCIYAWGDNSDGQLGVTDQNLKQFYRTPRQIKSLSKFAVVQVACGQSHSLAVINDGTVFSWGSNRYGQLGIDSNVSSVEPKQILKLSGFYIVQIAAGGAHSLAITNSGALLTWGKNSFGQLGLGTNDGVLSPTCVSSLRSQHIAYAACGEDHTAVLTKEGGVFTFGAGSSGQLGHNSLSHHCSPQMVVDLMGIVVTQITCGRFYALQQDEVSLDYTKKNFFDTPLYLSTSTFDTLCRENLTSKNLSLICSSYCCLNGSFPIINGDKWSKNDNGMDLIEARQIMRQISRLPKQILHDLQATLVVTFQPNLNFFHLDQIRFLLLLPEFTSITDTEGKRFFAYNYCKIVYSLPDQLKEVLSKWWSTLGAAYFVHIVNETSRERDMTCCLAVLLLLNKCNESAAIISYTQFYLTEILQYINIEDDYIRWVKNVKGLIFCHYPFLLDTLVKTRLLDLDTKILQQNVMQGIARYNMNQILSVNGTNTTVALVQPFLVLTVKRENLLRDTLEQIIRSSPETFRKPLKIEFVNEDAVDEGGVRKEFFLLIIREIFDPKYGMFQVIEDSNMTWFADKANIDMISTFFRGLQELLDYEGEDVEDTFGLTFQISREYYGSTETIDLTRDGSNVPVTKDNRLEFVNAYVKFELEDSISESFNAFKAGFLQVYGGKVLELFHPEELRALLCGKEYVDFNELEKVTAYQGEFYDGHITIKYFWEIFQELTLDKKKAFLTFLTGTDHVPVTGVTSMKLIFQSVHGADEGKLPVAHTCFNILDLPVYKSKETLRQKLLLAIENSAGFGLV</sequence>
<dbReference type="InterPro" id="IPR009091">
    <property type="entry name" value="RCC1/BLIP-II"/>
</dbReference>
<dbReference type="GO" id="GO:0005737">
    <property type="term" value="C:cytoplasm"/>
    <property type="evidence" value="ECO:0000318"/>
    <property type="project" value="GO_Central"/>
</dbReference>
<dbReference type="Proteomes" id="UP000009022">
    <property type="component" value="Unassembled WGS sequence"/>
</dbReference>
<dbReference type="Gene3D" id="2.130.10.30">
    <property type="entry name" value="Regulator of chromosome condensation 1/beta-lactamase-inhibitor protein II"/>
    <property type="match status" value="2"/>
</dbReference>
<dbReference type="OrthoDB" id="8068875at2759"/>
<dbReference type="PANTHER" id="PTHR45622">
    <property type="entry name" value="UBIQUITIN-PROTEIN LIGASE E3A-RELATED"/>
    <property type="match status" value="1"/>
</dbReference>
<keyword evidence="1" id="KW-0808">Transferase</keyword>
<feature type="active site" description="Glycyl thioester intermediate" evidence="4">
    <location>
        <position position="865"/>
    </location>
</feature>
<dbReference type="Gene3D" id="3.30.2410.10">
    <property type="entry name" value="Hect, E3 ligase catalytic domain"/>
    <property type="match status" value="1"/>
</dbReference>
<feature type="domain" description="HECT" evidence="6">
    <location>
        <begin position="614"/>
        <end position="897"/>
    </location>
</feature>
<dbReference type="GO" id="GO:0061630">
    <property type="term" value="F:ubiquitin protein ligase activity"/>
    <property type="evidence" value="ECO:0000318"/>
    <property type="project" value="GO_Central"/>
</dbReference>
<reference evidence="7 8" key="1">
    <citation type="journal article" date="2008" name="Nature">
        <title>The Trichoplax genome and the nature of placozoans.</title>
        <authorList>
            <person name="Srivastava M."/>
            <person name="Begovic E."/>
            <person name="Chapman J."/>
            <person name="Putnam N.H."/>
            <person name="Hellsten U."/>
            <person name="Kawashima T."/>
            <person name="Kuo A."/>
            <person name="Mitros T."/>
            <person name="Salamov A."/>
            <person name="Carpenter M.L."/>
            <person name="Signorovitch A.Y."/>
            <person name="Moreno M.A."/>
            <person name="Kamm K."/>
            <person name="Grimwood J."/>
            <person name="Schmutz J."/>
            <person name="Shapiro H."/>
            <person name="Grigoriev I.V."/>
            <person name="Buss L.W."/>
            <person name="Schierwater B."/>
            <person name="Dellaporta S.L."/>
            <person name="Rokhsar D.S."/>
        </authorList>
    </citation>
    <scope>NUCLEOTIDE SEQUENCE [LARGE SCALE GENOMIC DNA]</scope>
    <source>
        <strain evidence="7 8">Grell-BS-1999</strain>
    </source>
</reference>
<dbReference type="eggNOG" id="KOG0941">
    <property type="taxonomic scope" value="Eukaryota"/>
</dbReference>
<dbReference type="FunCoup" id="B3S6T2">
    <property type="interactions" value="2250"/>
</dbReference>
<dbReference type="SUPFAM" id="SSF56204">
    <property type="entry name" value="Hect, E3 ligase catalytic domain"/>
    <property type="match status" value="1"/>
</dbReference>
<dbReference type="InParanoid" id="B3S6T2"/>
<dbReference type="OMA" id="QQAYGMX"/>
<keyword evidence="3 4" id="KW-0833">Ubl conjugation pathway</keyword>
<accession>B3S6T2</accession>
<dbReference type="GeneID" id="6757038"/>
<feature type="repeat" description="RCC1" evidence="5">
    <location>
        <begin position="1"/>
        <end position="52"/>
    </location>
</feature>
<dbReference type="GO" id="GO:0016567">
    <property type="term" value="P:protein ubiquitination"/>
    <property type="evidence" value="ECO:0000318"/>
    <property type="project" value="GO_Central"/>
</dbReference>
<dbReference type="InterPro" id="IPR058923">
    <property type="entry name" value="RCC1-like_dom"/>
</dbReference>
<dbReference type="STRING" id="10228.B3S6T2"/>
<dbReference type="PhylomeDB" id="B3S6T2"/>
<dbReference type="Pfam" id="PF00632">
    <property type="entry name" value="HECT"/>
    <property type="match status" value="1"/>
</dbReference>
<feature type="repeat" description="RCC1" evidence="5">
    <location>
        <begin position="211"/>
        <end position="262"/>
    </location>
</feature>
<evidence type="ECO:0000256" key="4">
    <source>
        <dbReference type="PROSITE-ProRule" id="PRU00104"/>
    </source>
</evidence>
<evidence type="ECO:0000256" key="2">
    <source>
        <dbReference type="ARBA" id="ARBA00022737"/>
    </source>
</evidence>
<dbReference type="EMBL" id="DS985252">
    <property type="protein sequence ID" value="EDV21812.1"/>
    <property type="molecule type" value="Genomic_DNA"/>
</dbReference>
<dbReference type="PROSITE" id="PS50237">
    <property type="entry name" value="HECT"/>
    <property type="match status" value="1"/>
</dbReference>
<keyword evidence="2" id="KW-0677">Repeat</keyword>
<dbReference type="FunFam" id="3.30.2410.10:FF:000003">
    <property type="entry name" value="probable E3 ubiquitin-protein ligase HERC4 isoform X1"/>
    <property type="match status" value="1"/>
</dbReference>
<dbReference type="HOGENOM" id="CLU_002173_5_3_1"/>
<feature type="repeat" description="RCC1" evidence="5">
    <location>
        <begin position="159"/>
        <end position="210"/>
    </location>
</feature>
<evidence type="ECO:0000256" key="5">
    <source>
        <dbReference type="PROSITE-ProRule" id="PRU00235"/>
    </source>
</evidence>
<dbReference type="Pfam" id="PF25390">
    <property type="entry name" value="WD40_RLD"/>
    <property type="match status" value="1"/>
</dbReference>
<gene>
    <name evidence="7" type="ORF">TRIADDRAFT_59918</name>
</gene>
<protein>
    <recommendedName>
        <fullName evidence="6">HECT domain-containing protein</fullName>
    </recommendedName>
</protein>
<evidence type="ECO:0000256" key="3">
    <source>
        <dbReference type="ARBA" id="ARBA00022786"/>
    </source>
</evidence>